<dbReference type="Proteomes" id="UP001152797">
    <property type="component" value="Unassembled WGS sequence"/>
</dbReference>
<dbReference type="OrthoDB" id="425052at2759"/>
<evidence type="ECO:0000313" key="3">
    <source>
        <dbReference type="EMBL" id="CAL4800530.1"/>
    </source>
</evidence>
<dbReference type="InterPro" id="IPR005135">
    <property type="entry name" value="Endo/exonuclease/phosphatase"/>
</dbReference>
<sequence>MDEDSFASPAKTFERIFGDGRLRVVSYNVCGFGAGFKENVDTEEVTRVYGRLRKDLSDLKADIICLNEVKRISVKDPEGNDRDDTLEALAEDLEEMEYFFAHANPGYESFGNAILVSRKLQVCVAASLEDADKKFAVLATHLDHISEAERLRQAESILSHRARLSNGLPHLLVGDLNAMKRSDYSEEEWAALEARNSRNRWSPPEDSAALVALEAAGYRDMHQTASEARWTLAADPPARIDYILASNDFGRIGRINEAFVASAVGSDHLPMVLDILLKET</sequence>
<evidence type="ECO:0000259" key="1">
    <source>
        <dbReference type="Pfam" id="PF03372"/>
    </source>
</evidence>
<dbReference type="InterPro" id="IPR051916">
    <property type="entry name" value="GPI-anchor_lipid_remodeler"/>
</dbReference>
<dbReference type="PANTHER" id="PTHR14859:SF1">
    <property type="entry name" value="PGAP2-INTERACTING PROTEIN"/>
    <property type="match status" value="1"/>
</dbReference>
<dbReference type="SUPFAM" id="SSF56219">
    <property type="entry name" value="DNase I-like"/>
    <property type="match status" value="1"/>
</dbReference>
<protein>
    <recommendedName>
        <fullName evidence="1">Endonuclease/exonuclease/phosphatase domain-containing protein</fullName>
    </recommendedName>
</protein>
<dbReference type="EMBL" id="CAMXCT020005768">
    <property type="protein sequence ID" value="CAL1166593.1"/>
    <property type="molecule type" value="Genomic_DNA"/>
</dbReference>
<dbReference type="Gene3D" id="3.60.10.10">
    <property type="entry name" value="Endonuclease/exonuclease/phosphatase"/>
    <property type="match status" value="1"/>
</dbReference>
<feature type="domain" description="Endonuclease/exonuclease/phosphatase" evidence="1">
    <location>
        <begin position="25"/>
        <end position="268"/>
    </location>
</feature>
<dbReference type="InterPro" id="IPR036691">
    <property type="entry name" value="Endo/exonu/phosph_ase_sf"/>
</dbReference>
<dbReference type="EMBL" id="CAMXCT010005768">
    <property type="protein sequence ID" value="CAI4013218.1"/>
    <property type="molecule type" value="Genomic_DNA"/>
</dbReference>
<dbReference type="AlphaFoldDB" id="A0A9P1DR19"/>
<dbReference type="PANTHER" id="PTHR14859">
    <property type="entry name" value="CALCOFLUOR WHITE HYPERSENSITIVE PROTEIN PRECURSOR"/>
    <property type="match status" value="1"/>
</dbReference>
<keyword evidence="4" id="KW-1185">Reference proteome</keyword>
<dbReference type="GO" id="GO:0006506">
    <property type="term" value="P:GPI anchor biosynthetic process"/>
    <property type="evidence" value="ECO:0007669"/>
    <property type="project" value="TreeGrafter"/>
</dbReference>
<reference evidence="2" key="1">
    <citation type="submission" date="2022-10" db="EMBL/GenBank/DDBJ databases">
        <authorList>
            <person name="Chen Y."/>
            <person name="Dougan E. K."/>
            <person name="Chan C."/>
            <person name="Rhodes N."/>
            <person name="Thang M."/>
        </authorList>
    </citation>
    <scope>NUCLEOTIDE SEQUENCE</scope>
</reference>
<evidence type="ECO:0000313" key="2">
    <source>
        <dbReference type="EMBL" id="CAI4013218.1"/>
    </source>
</evidence>
<accession>A0A9P1DR19</accession>
<evidence type="ECO:0000313" key="4">
    <source>
        <dbReference type="Proteomes" id="UP001152797"/>
    </source>
</evidence>
<dbReference type="Pfam" id="PF03372">
    <property type="entry name" value="Exo_endo_phos"/>
    <property type="match status" value="1"/>
</dbReference>
<organism evidence="2">
    <name type="scientific">Cladocopium goreaui</name>
    <dbReference type="NCBI Taxonomy" id="2562237"/>
    <lineage>
        <taxon>Eukaryota</taxon>
        <taxon>Sar</taxon>
        <taxon>Alveolata</taxon>
        <taxon>Dinophyceae</taxon>
        <taxon>Suessiales</taxon>
        <taxon>Symbiodiniaceae</taxon>
        <taxon>Cladocopium</taxon>
    </lineage>
</organism>
<reference evidence="3 4" key="2">
    <citation type="submission" date="2024-05" db="EMBL/GenBank/DDBJ databases">
        <authorList>
            <person name="Chen Y."/>
            <person name="Shah S."/>
            <person name="Dougan E. K."/>
            <person name="Thang M."/>
            <person name="Chan C."/>
        </authorList>
    </citation>
    <scope>NUCLEOTIDE SEQUENCE [LARGE SCALE GENOMIC DNA]</scope>
</reference>
<dbReference type="EMBL" id="CAMXCT030005768">
    <property type="protein sequence ID" value="CAL4800530.1"/>
    <property type="molecule type" value="Genomic_DNA"/>
</dbReference>
<dbReference type="GO" id="GO:0003824">
    <property type="term" value="F:catalytic activity"/>
    <property type="evidence" value="ECO:0007669"/>
    <property type="project" value="InterPro"/>
</dbReference>
<dbReference type="GO" id="GO:0016020">
    <property type="term" value="C:membrane"/>
    <property type="evidence" value="ECO:0007669"/>
    <property type="project" value="GOC"/>
</dbReference>
<name>A0A9P1DR19_9DINO</name>
<proteinExistence type="predicted"/>
<comment type="caution">
    <text evidence="2">The sequence shown here is derived from an EMBL/GenBank/DDBJ whole genome shotgun (WGS) entry which is preliminary data.</text>
</comment>
<gene>
    <name evidence="2" type="ORF">C1SCF055_LOCUS38208</name>
</gene>